<evidence type="ECO:0000313" key="6">
    <source>
        <dbReference type="Ensembl" id="ENSSRHP00000081861.1"/>
    </source>
</evidence>
<evidence type="ECO:0000256" key="3">
    <source>
        <dbReference type="SAM" id="Phobius"/>
    </source>
</evidence>
<dbReference type="GO" id="GO:0006897">
    <property type="term" value="P:endocytosis"/>
    <property type="evidence" value="ECO:0007669"/>
    <property type="project" value="TreeGrafter"/>
</dbReference>
<dbReference type="NCBIfam" id="TIGR01494">
    <property type="entry name" value="ATPase_P-type"/>
    <property type="match status" value="1"/>
</dbReference>
<dbReference type="Pfam" id="PF16209">
    <property type="entry name" value="PhoLip_ATPase_N"/>
    <property type="match status" value="1"/>
</dbReference>
<dbReference type="GO" id="GO:0005802">
    <property type="term" value="C:trans-Golgi network"/>
    <property type="evidence" value="ECO:0007669"/>
    <property type="project" value="TreeGrafter"/>
</dbReference>
<dbReference type="SUPFAM" id="SSF81653">
    <property type="entry name" value="Calcium ATPase, transduction domain A"/>
    <property type="match status" value="1"/>
</dbReference>
<evidence type="ECO:0000259" key="5">
    <source>
        <dbReference type="Pfam" id="PF16209"/>
    </source>
</evidence>
<comment type="subcellular location">
    <subcellularLocation>
        <location evidence="1">Endomembrane system</location>
        <topology evidence="1">Multi-pass membrane protein</topology>
    </subcellularLocation>
</comment>
<name>A0A673LU96_9TELE</name>
<dbReference type="PANTHER" id="PTHR24092">
    <property type="entry name" value="PROBABLE PHOSPHOLIPID-TRANSPORTING ATPASE"/>
    <property type="match status" value="1"/>
</dbReference>
<proteinExistence type="predicted"/>
<keyword evidence="7" id="KW-1185">Reference proteome</keyword>
<keyword evidence="3" id="KW-1133">Transmembrane helix</keyword>
<protein>
    <submittedName>
        <fullName evidence="6">ATPase phospholipid transporting 9B</fullName>
    </submittedName>
</protein>
<dbReference type="GO" id="GO:0140326">
    <property type="term" value="F:ATPase-coupled intramembrane lipid transporter activity"/>
    <property type="evidence" value="ECO:0007669"/>
    <property type="project" value="TreeGrafter"/>
</dbReference>
<keyword evidence="3" id="KW-0812">Transmembrane</keyword>
<evidence type="ECO:0000259" key="4">
    <source>
        <dbReference type="Pfam" id="PF00122"/>
    </source>
</evidence>
<dbReference type="GO" id="GO:0005886">
    <property type="term" value="C:plasma membrane"/>
    <property type="evidence" value="ECO:0007669"/>
    <property type="project" value="TreeGrafter"/>
</dbReference>
<dbReference type="GO" id="GO:0016887">
    <property type="term" value="F:ATP hydrolysis activity"/>
    <property type="evidence" value="ECO:0007669"/>
    <property type="project" value="InterPro"/>
</dbReference>
<dbReference type="Pfam" id="PF00122">
    <property type="entry name" value="E1-E2_ATPase"/>
    <property type="match status" value="1"/>
</dbReference>
<dbReference type="GO" id="GO:0005768">
    <property type="term" value="C:endosome"/>
    <property type="evidence" value="ECO:0007669"/>
    <property type="project" value="TreeGrafter"/>
</dbReference>
<evidence type="ECO:0000313" key="7">
    <source>
        <dbReference type="Proteomes" id="UP000472270"/>
    </source>
</evidence>
<dbReference type="InterPro" id="IPR023298">
    <property type="entry name" value="ATPase_P-typ_TM_dom_sf"/>
</dbReference>
<dbReference type="PANTHER" id="PTHR24092:SF50">
    <property type="entry name" value="PHOSPHOLIPID-TRANSPORTING ATPASE IIB-RELATED"/>
    <property type="match status" value="1"/>
</dbReference>
<keyword evidence="2" id="KW-0813">Transport</keyword>
<evidence type="ECO:0000256" key="2">
    <source>
        <dbReference type="ARBA" id="ARBA00022448"/>
    </source>
</evidence>
<dbReference type="InterPro" id="IPR059000">
    <property type="entry name" value="ATPase_P-type_domA"/>
</dbReference>
<dbReference type="Ensembl" id="ENSSRHT00000084079.1">
    <property type="protein sequence ID" value="ENSSRHP00000081861.1"/>
    <property type="gene ID" value="ENSSRHG00000040544.1"/>
</dbReference>
<dbReference type="AlphaFoldDB" id="A0A673LU96"/>
<dbReference type="Gene3D" id="2.70.150.10">
    <property type="entry name" value="Calcium-transporting ATPase, cytoplasmic transduction domain A"/>
    <property type="match status" value="1"/>
</dbReference>
<feature type="domain" description="P-type ATPase A" evidence="4">
    <location>
        <begin position="210"/>
        <end position="342"/>
    </location>
</feature>
<dbReference type="GO" id="GO:0005524">
    <property type="term" value="F:ATP binding"/>
    <property type="evidence" value="ECO:0007669"/>
    <property type="project" value="InterPro"/>
</dbReference>
<dbReference type="InterPro" id="IPR032631">
    <property type="entry name" value="P-type_ATPase_N"/>
</dbReference>
<reference evidence="6" key="2">
    <citation type="submission" date="2025-09" db="UniProtKB">
        <authorList>
            <consortium name="Ensembl"/>
        </authorList>
    </citation>
    <scope>IDENTIFICATION</scope>
</reference>
<keyword evidence="3" id="KW-0472">Membrane</keyword>
<feature type="transmembrane region" description="Helical" evidence="3">
    <location>
        <begin position="166"/>
        <end position="185"/>
    </location>
</feature>
<dbReference type="InterPro" id="IPR008250">
    <property type="entry name" value="ATPase_P-typ_transduc_dom_A_sf"/>
</dbReference>
<reference evidence="6" key="1">
    <citation type="submission" date="2025-08" db="UniProtKB">
        <authorList>
            <consortium name="Ensembl"/>
        </authorList>
    </citation>
    <scope>IDENTIFICATION</scope>
</reference>
<organism evidence="6 7">
    <name type="scientific">Sinocyclocheilus rhinocerous</name>
    <dbReference type="NCBI Taxonomy" id="307959"/>
    <lineage>
        <taxon>Eukaryota</taxon>
        <taxon>Metazoa</taxon>
        <taxon>Chordata</taxon>
        <taxon>Craniata</taxon>
        <taxon>Vertebrata</taxon>
        <taxon>Euteleostomi</taxon>
        <taxon>Actinopterygii</taxon>
        <taxon>Neopterygii</taxon>
        <taxon>Teleostei</taxon>
        <taxon>Ostariophysi</taxon>
        <taxon>Cypriniformes</taxon>
        <taxon>Cyprinidae</taxon>
        <taxon>Cyprininae</taxon>
        <taxon>Sinocyclocheilus</taxon>
    </lineage>
</organism>
<dbReference type="GO" id="GO:0006890">
    <property type="term" value="P:retrograde vesicle-mediated transport, Golgi to endoplasmic reticulum"/>
    <property type="evidence" value="ECO:0007669"/>
    <property type="project" value="TreeGrafter"/>
</dbReference>
<evidence type="ECO:0000256" key="1">
    <source>
        <dbReference type="ARBA" id="ARBA00004127"/>
    </source>
</evidence>
<feature type="domain" description="P-type ATPase N-terminal" evidence="5">
    <location>
        <begin position="110"/>
        <end position="169"/>
    </location>
</feature>
<dbReference type="InterPro" id="IPR001757">
    <property type="entry name" value="P_typ_ATPase"/>
</dbReference>
<sequence>MADSIPLNPVRKNSRKTAYYNAGRPTRYQIEDESSNLDEMPLMMSEEAFENDESDYQTLPRARVSQRTGLGWFLCGGWKVLCTSCCECLVHTCRRKKELKARTVWLGHPEKCEEKYPKNAIKNQKYNIVTFVPGVLYQQFKFFLNLYFLVVACSQFVPSLKIGYLYTYWAPLGFVLAVTMVREAVDEVRRCRRDKEMNSQLYSKLTVRGKVQVKSSDIQVGDLIIVEKNQRIPADMIFLRTSEKNGSCFIRTDQLDGETDWKLRITVACTQRLPALGDLFSVSAYVYAQKPQLDIHSFEGNFTREDCDPPIHESLSIENTLWASTVVASGTVIGVVIYTGKEMRSVLNTSQSKNKVGLFVVVCTVVRTSTIPEELGRLIYLLTDKTGTFILCYSLPCFIFSLFLCVETTLPIQKLYNNY</sequence>
<feature type="transmembrane region" description="Helical" evidence="3">
    <location>
        <begin position="387"/>
        <end position="406"/>
    </location>
</feature>
<dbReference type="Proteomes" id="UP000472270">
    <property type="component" value="Unassembled WGS sequence"/>
</dbReference>
<dbReference type="GO" id="GO:0045332">
    <property type="term" value="P:phospholipid translocation"/>
    <property type="evidence" value="ECO:0007669"/>
    <property type="project" value="TreeGrafter"/>
</dbReference>
<accession>A0A673LU96</accession>
<dbReference type="SUPFAM" id="SSF81665">
    <property type="entry name" value="Calcium ATPase, transmembrane domain M"/>
    <property type="match status" value="1"/>
</dbReference>